<accession>A0ABV2SW24</accession>
<dbReference type="Proteomes" id="UP001549799">
    <property type="component" value="Unassembled WGS sequence"/>
</dbReference>
<evidence type="ECO:0000313" key="2">
    <source>
        <dbReference type="EMBL" id="MET6991363.1"/>
    </source>
</evidence>
<organism evidence="2 3">
    <name type="scientific">Sediminicola arcticus</name>
    <dbReference type="NCBI Taxonomy" id="1574308"/>
    <lineage>
        <taxon>Bacteria</taxon>
        <taxon>Pseudomonadati</taxon>
        <taxon>Bacteroidota</taxon>
        <taxon>Flavobacteriia</taxon>
        <taxon>Flavobacteriales</taxon>
        <taxon>Flavobacteriaceae</taxon>
        <taxon>Sediminicola</taxon>
    </lineage>
</organism>
<reference evidence="2 3" key="1">
    <citation type="submission" date="2024-07" db="EMBL/GenBank/DDBJ databases">
        <title>The genome sequence of type strain Sediminicola arcticus GDMCC 1.2805.</title>
        <authorList>
            <person name="Liu Y."/>
        </authorList>
    </citation>
    <scope>NUCLEOTIDE SEQUENCE [LARGE SCALE GENOMIC DNA]</scope>
    <source>
        <strain evidence="2 3">GDMCC 1.2805</strain>
    </source>
</reference>
<evidence type="ECO:0000256" key="1">
    <source>
        <dbReference type="SAM" id="Phobius"/>
    </source>
</evidence>
<feature type="transmembrane region" description="Helical" evidence="1">
    <location>
        <begin position="21"/>
        <end position="42"/>
    </location>
</feature>
<gene>
    <name evidence="2" type="ORF">ABXZ36_11975</name>
</gene>
<proteinExistence type="predicted"/>
<sequence length="252" mass="30109">MINFFRKIRKKLADDNKPLKYMRYAIGEIVLVVVGILIALQVNDWNTNRTERATEKDYIDRLAKELSDEIDYYKNVRDQFISKEKSLNRIIIVWQSNSSILRDSLQYINDFNSAGDISSWYSEPITWTQLVQSGELKLIRNQQLIDALFIYFNDVKKIANNYRMHPMELTNRARDSWQYPFINENPEILFQSLSSEFEKKPNNIVFERIWNKRTEYLDLFMPLSFSCRIQHFHIQNNIDSGQLLLEQLKSFE</sequence>
<keyword evidence="1" id="KW-1133">Transmembrane helix</keyword>
<keyword evidence="1" id="KW-0472">Membrane</keyword>
<comment type="caution">
    <text evidence="2">The sequence shown here is derived from an EMBL/GenBank/DDBJ whole genome shotgun (WGS) entry which is preliminary data.</text>
</comment>
<evidence type="ECO:0000313" key="3">
    <source>
        <dbReference type="Proteomes" id="UP001549799"/>
    </source>
</evidence>
<dbReference type="RefSeq" id="WP_354615905.1">
    <property type="nucleotide sequence ID" value="NZ_JBEXAE010000005.1"/>
</dbReference>
<name>A0ABV2SW24_9FLAO</name>
<keyword evidence="1" id="KW-0812">Transmembrane</keyword>
<dbReference type="EMBL" id="JBEXAE010000005">
    <property type="protein sequence ID" value="MET6991363.1"/>
    <property type="molecule type" value="Genomic_DNA"/>
</dbReference>
<protein>
    <submittedName>
        <fullName evidence="2">Uncharacterized protein</fullName>
    </submittedName>
</protein>
<keyword evidence="3" id="KW-1185">Reference proteome</keyword>